<evidence type="ECO:0000313" key="1">
    <source>
        <dbReference type="EMBL" id="GME84854.1"/>
    </source>
</evidence>
<dbReference type="Proteomes" id="UP001165064">
    <property type="component" value="Unassembled WGS sequence"/>
</dbReference>
<evidence type="ECO:0000313" key="2">
    <source>
        <dbReference type="Proteomes" id="UP001165064"/>
    </source>
</evidence>
<gene>
    <name evidence="1" type="ORF">Amon02_000715200</name>
</gene>
<accession>A0ACB5TBN3</accession>
<reference evidence="1" key="1">
    <citation type="submission" date="2023-04" db="EMBL/GenBank/DDBJ databases">
        <title>Ambrosiozyma monospora NBRC 10751.</title>
        <authorList>
            <person name="Ichikawa N."/>
            <person name="Sato H."/>
            <person name="Tonouchi N."/>
        </authorList>
    </citation>
    <scope>NUCLEOTIDE SEQUENCE</scope>
    <source>
        <strain evidence="1">NBRC 10751</strain>
    </source>
</reference>
<organism evidence="1 2">
    <name type="scientific">Ambrosiozyma monospora</name>
    <name type="common">Yeast</name>
    <name type="synonym">Endomycopsis monosporus</name>
    <dbReference type="NCBI Taxonomy" id="43982"/>
    <lineage>
        <taxon>Eukaryota</taxon>
        <taxon>Fungi</taxon>
        <taxon>Dikarya</taxon>
        <taxon>Ascomycota</taxon>
        <taxon>Saccharomycotina</taxon>
        <taxon>Pichiomycetes</taxon>
        <taxon>Pichiales</taxon>
        <taxon>Pichiaceae</taxon>
        <taxon>Ambrosiozyma</taxon>
    </lineage>
</organism>
<keyword evidence="2" id="KW-1185">Reference proteome</keyword>
<comment type="caution">
    <text evidence="1">The sequence shown here is derived from an EMBL/GenBank/DDBJ whole genome shotgun (WGS) entry which is preliminary data.</text>
</comment>
<protein>
    <submittedName>
        <fullName evidence="1">Unnamed protein product</fullName>
    </submittedName>
</protein>
<dbReference type="EMBL" id="BSXS01005844">
    <property type="protein sequence ID" value="GME84854.1"/>
    <property type="molecule type" value="Genomic_DNA"/>
</dbReference>
<proteinExistence type="predicted"/>
<name>A0ACB5TBN3_AMBMO</name>
<sequence length="190" mass="20849">MRDSMQMARCLSRCTPKSLILMDEFGKGTDVIDGPALLSACIRYLSGKGADSPRAVLATHLTETFRDNMVKFPFPVQFNHMKVVVSEDDSDKITYLYDVGDGMTDGSFGITCAKNAGVKEDVIARAKFFRDLLIKGGDGDTIIELMSIQRDADSLVVKRASSVVKRFLSWDLETAADASKVKADLLRLLG</sequence>